<keyword evidence="8" id="KW-0342">GTP-binding</keyword>
<evidence type="ECO:0000313" key="12">
    <source>
        <dbReference type="EnsemblMetazoa" id="XP_020916377.1"/>
    </source>
</evidence>
<comment type="subcellular location">
    <subcellularLocation>
        <location evidence="1">Endoplasmic reticulum membrane</location>
        <topology evidence="1">Single-pass membrane protein</topology>
    </subcellularLocation>
</comment>
<evidence type="ECO:0000256" key="11">
    <source>
        <dbReference type="SAM" id="SignalP"/>
    </source>
</evidence>
<dbReference type="RefSeq" id="XP_020916377.1">
    <property type="nucleotide sequence ID" value="XM_021060718.2"/>
</dbReference>
<comment type="similarity">
    <text evidence="2">Belongs to the SRP receptor beta subunit family.</text>
</comment>
<name>A0A913Y9H8_EXADI</name>
<dbReference type="GeneID" id="110253769"/>
<dbReference type="GO" id="GO:0005525">
    <property type="term" value="F:GTP binding"/>
    <property type="evidence" value="ECO:0007669"/>
    <property type="project" value="UniProtKB-KW"/>
</dbReference>
<evidence type="ECO:0000256" key="7">
    <source>
        <dbReference type="ARBA" id="ARBA00022989"/>
    </source>
</evidence>
<sequence>MITRLALTAVIFVVDSVNFPREIKDVAEQMYDILISKTITQAAVPILVACNKQDMTTAKSARVIKTQLEKEINTQRITRSAALQGTDGSSSDVFVGKKGKDFEFSHVNPVKVEFVECSCKGESEDRPDVKAVLDWLERID</sequence>
<accession>A0A913Y9H8</accession>
<protein>
    <recommendedName>
        <fullName evidence="3">Signal recognition particle receptor subunit beta</fullName>
    </recommendedName>
</protein>
<evidence type="ECO:0000256" key="10">
    <source>
        <dbReference type="ARBA" id="ARBA00023170"/>
    </source>
</evidence>
<dbReference type="OrthoDB" id="41266at2759"/>
<keyword evidence="5" id="KW-0547">Nucleotide-binding</keyword>
<evidence type="ECO:0000256" key="8">
    <source>
        <dbReference type="ARBA" id="ARBA00023134"/>
    </source>
</evidence>
<evidence type="ECO:0000313" key="13">
    <source>
        <dbReference type="Proteomes" id="UP000887567"/>
    </source>
</evidence>
<dbReference type="KEGG" id="epa:110253769"/>
<dbReference type="Proteomes" id="UP000887567">
    <property type="component" value="Unplaced"/>
</dbReference>
<dbReference type="SUPFAM" id="SSF52540">
    <property type="entry name" value="P-loop containing nucleoside triphosphate hydrolases"/>
    <property type="match status" value="1"/>
</dbReference>
<feature type="chain" id="PRO_5037747845" description="Signal recognition particle receptor subunit beta" evidence="11">
    <location>
        <begin position="17"/>
        <end position="140"/>
    </location>
</feature>
<evidence type="ECO:0000256" key="4">
    <source>
        <dbReference type="ARBA" id="ARBA00022692"/>
    </source>
</evidence>
<evidence type="ECO:0000256" key="5">
    <source>
        <dbReference type="ARBA" id="ARBA00022741"/>
    </source>
</evidence>
<organism evidence="12 13">
    <name type="scientific">Exaiptasia diaphana</name>
    <name type="common">Tropical sea anemone</name>
    <name type="synonym">Aiptasia pulchella</name>
    <dbReference type="NCBI Taxonomy" id="2652724"/>
    <lineage>
        <taxon>Eukaryota</taxon>
        <taxon>Metazoa</taxon>
        <taxon>Cnidaria</taxon>
        <taxon>Anthozoa</taxon>
        <taxon>Hexacorallia</taxon>
        <taxon>Actiniaria</taxon>
        <taxon>Aiptasiidae</taxon>
        <taxon>Exaiptasia</taxon>
    </lineage>
</organism>
<dbReference type="InterPro" id="IPR027417">
    <property type="entry name" value="P-loop_NTPase"/>
</dbReference>
<evidence type="ECO:0000256" key="9">
    <source>
        <dbReference type="ARBA" id="ARBA00023136"/>
    </source>
</evidence>
<keyword evidence="13" id="KW-1185">Reference proteome</keyword>
<reference evidence="12" key="1">
    <citation type="submission" date="2022-11" db="UniProtKB">
        <authorList>
            <consortium name="EnsemblMetazoa"/>
        </authorList>
    </citation>
    <scope>IDENTIFICATION</scope>
</reference>
<dbReference type="Pfam" id="PF09439">
    <property type="entry name" value="SRPRB"/>
    <property type="match status" value="1"/>
</dbReference>
<feature type="signal peptide" evidence="11">
    <location>
        <begin position="1"/>
        <end position="16"/>
    </location>
</feature>
<evidence type="ECO:0000256" key="2">
    <source>
        <dbReference type="ARBA" id="ARBA00005619"/>
    </source>
</evidence>
<keyword evidence="6" id="KW-0256">Endoplasmic reticulum</keyword>
<dbReference type="OMA" id="CKGESED"/>
<evidence type="ECO:0000256" key="6">
    <source>
        <dbReference type="ARBA" id="ARBA00022824"/>
    </source>
</evidence>
<dbReference type="GO" id="GO:0005789">
    <property type="term" value="C:endoplasmic reticulum membrane"/>
    <property type="evidence" value="ECO:0007669"/>
    <property type="project" value="UniProtKB-SubCell"/>
</dbReference>
<dbReference type="AlphaFoldDB" id="A0A913Y9H8"/>
<keyword evidence="7" id="KW-1133">Transmembrane helix</keyword>
<dbReference type="InterPro" id="IPR019009">
    <property type="entry name" value="SRP_receptor_beta_su"/>
</dbReference>
<evidence type="ECO:0000256" key="3">
    <source>
        <dbReference type="ARBA" id="ARBA00020256"/>
    </source>
</evidence>
<keyword evidence="11" id="KW-0732">Signal</keyword>
<proteinExistence type="inferred from homology"/>
<evidence type="ECO:0000256" key="1">
    <source>
        <dbReference type="ARBA" id="ARBA00004389"/>
    </source>
</evidence>
<dbReference type="Gene3D" id="3.40.50.300">
    <property type="entry name" value="P-loop containing nucleotide triphosphate hydrolases"/>
    <property type="match status" value="1"/>
</dbReference>
<keyword evidence="9" id="KW-0472">Membrane</keyword>
<dbReference type="EnsemblMetazoa" id="XM_021060718.2">
    <property type="protein sequence ID" value="XP_020916377.1"/>
    <property type="gene ID" value="LOC110253769"/>
</dbReference>
<keyword evidence="10" id="KW-0675">Receptor</keyword>
<keyword evidence="4" id="KW-0812">Transmembrane</keyword>